<dbReference type="Proteomes" id="UP000828941">
    <property type="component" value="Chromosome 1"/>
</dbReference>
<reference evidence="1 2" key="1">
    <citation type="journal article" date="2022" name="DNA Res.">
        <title>Chromosomal-level genome assembly of the orchid tree Bauhinia variegata (Leguminosae; Cercidoideae) supports the allotetraploid origin hypothesis of Bauhinia.</title>
        <authorList>
            <person name="Zhong Y."/>
            <person name="Chen Y."/>
            <person name="Zheng D."/>
            <person name="Pang J."/>
            <person name="Liu Y."/>
            <person name="Luo S."/>
            <person name="Meng S."/>
            <person name="Qian L."/>
            <person name="Wei D."/>
            <person name="Dai S."/>
            <person name="Zhou R."/>
        </authorList>
    </citation>
    <scope>NUCLEOTIDE SEQUENCE [LARGE SCALE GENOMIC DNA]</scope>
    <source>
        <strain evidence="1">BV-YZ2020</strain>
    </source>
</reference>
<evidence type="ECO:0000313" key="1">
    <source>
        <dbReference type="EMBL" id="KAI4356767.1"/>
    </source>
</evidence>
<protein>
    <submittedName>
        <fullName evidence="1">Uncharacterized protein</fullName>
    </submittedName>
</protein>
<comment type="caution">
    <text evidence="1">The sequence shown here is derived from an EMBL/GenBank/DDBJ whole genome shotgun (WGS) entry which is preliminary data.</text>
</comment>
<keyword evidence="2" id="KW-1185">Reference proteome</keyword>
<sequence>MSIAFSSLIEIEVSKCSLLETLVLSREVEFSELRFLTIQSVPALISFSSSEAKKIDGGNPSFRVSLFNEKVSLPKLETLIISDIVGSMTTWNQEVITNSFCKLRSEICNCEKLVTIFPASIVRNLHDLMTLTVRNCNSLEGIFELQEANDKITSTGKRIQLKTLILFQLPKLKQIWNNPYLQGTFNFKNLEQVYVEDCPMLSYVFPSSMANDLRQVKELITIQNCPTTDTLEQKD</sequence>
<accession>A0ACB9Q7H0</accession>
<dbReference type="EMBL" id="CM039426">
    <property type="protein sequence ID" value="KAI4356767.1"/>
    <property type="molecule type" value="Genomic_DNA"/>
</dbReference>
<name>A0ACB9Q7H0_BAUVA</name>
<organism evidence="1 2">
    <name type="scientific">Bauhinia variegata</name>
    <name type="common">Purple orchid tree</name>
    <name type="synonym">Phanera variegata</name>
    <dbReference type="NCBI Taxonomy" id="167791"/>
    <lineage>
        <taxon>Eukaryota</taxon>
        <taxon>Viridiplantae</taxon>
        <taxon>Streptophyta</taxon>
        <taxon>Embryophyta</taxon>
        <taxon>Tracheophyta</taxon>
        <taxon>Spermatophyta</taxon>
        <taxon>Magnoliopsida</taxon>
        <taxon>eudicotyledons</taxon>
        <taxon>Gunneridae</taxon>
        <taxon>Pentapetalae</taxon>
        <taxon>rosids</taxon>
        <taxon>fabids</taxon>
        <taxon>Fabales</taxon>
        <taxon>Fabaceae</taxon>
        <taxon>Cercidoideae</taxon>
        <taxon>Cercideae</taxon>
        <taxon>Bauhiniinae</taxon>
        <taxon>Bauhinia</taxon>
    </lineage>
</organism>
<evidence type="ECO:0000313" key="2">
    <source>
        <dbReference type="Proteomes" id="UP000828941"/>
    </source>
</evidence>
<proteinExistence type="predicted"/>
<gene>
    <name evidence="1" type="ORF">L6164_000761</name>
</gene>